<accession>A0ABV6TF89</accession>
<reference evidence="1 2" key="1">
    <citation type="submission" date="2024-09" db="EMBL/GenBank/DDBJ databases">
        <authorList>
            <person name="Sun Q."/>
            <person name="Mori K."/>
        </authorList>
    </citation>
    <scope>NUCLEOTIDE SEQUENCE [LARGE SCALE GENOMIC DNA]</scope>
    <source>
        <strain evidence="1 2">JCM 4557</strain>
    </source>
</reference>
<comment type="caution">
    <text evidence="1">The sequence shown here is derived from an EMBL/GenBank/DDBJ whole genome shotgun (WGS) entry which is preliminary data.</text>
</comment>
<dbReference type="RefSeq" id="WP_394318703.1">
    <property type="nucleotide sequence ID" value="NZ_JBHMQV010000009.1"/>
</dbReference>
<organism evidence="1 2">
    <name type="scientific">Streptomyces noboritoensis</name>
    <dbReference type="NCBI Taxonomy" id="67337"/>
    <lineage>
        <taxon>Bacteria</taxon>
        <taxon>Bacillati</taxon>
        <taxon>Actinomycetota</taxon>
        <taxon>Actinomycetes</taxon>
        <taxon>Kitasatosporales</taxon>
        <taxon>Streptomycetaceae</taxon>
        <taxon>Streptomyces</taxon>
    </lineage>
</organism>
<evidence type="ECO:0000313" key="1">
    <source>
        <dbReference type="EMBL" id="MFC0844454.1"/>
    </source>
</evidence>
<proteinExistence type="predicted"/>
<sequence length="188" mass="20511">MIKETDYSRAVSDWLADAHPNPAQAKAEWGDPRRGRVALIPSGRAFDTIRVSTSIVHAAVGATSEGEVAAFLSALVDGPIIHDAYSATGAYGVYYFLVPLGFCAHHLADDAQLLTSDTWLGVPEPTRTARPGPFWVLAPRQRDDFCIPGYVDQLIRAGRRKLAERPVVVPGMEGRGQRSRELQEGATW</sequence>
<dbReference type="Proteomes" id="UP001589887">
    <property type="component" value="Unassembled WGS sequence"/>
</dbReference>
<evidence type="ECO:0008006" key="3">
    <source>
        <dbReference type="Google" id="ProtNLM"/>
    </source>
</evidence>
<evidence type="ECO:0000313" key="2">
    <source>
        <dbReference type="Proteomes" id="UP001589887"/>
    </source>
</evidence>
<keyword evidence="2" id="KW-1185">Reference proteome</keyword>
<dbReference type="EMBL" id="JBHMQV010000009">
    <property type="protein sequence ID" value="MFC0844454.1"/>
    <property type="molecule type" value="Genomic_DNA"/>
</dbReference>
<protein>
    <recommendedName>
        <fullName evidence="3">DNA primase/polymerase bifunctional N-terminal domain-containing protein</fullName>
    </recommendedName>
</protein>
<gene>
    <name evidence="1" type="ORF">ACFH04_12175</name>
</gene>
<name>A0ABV6TF89_9ACTN</name>